<dbReference type="InterPro" id="IPR025358">
    <property type="entry name" value="DUF4262"/>
</dbReference>
<organism evidence="1 2">
    <name type="scientific">Dactylosporangium siamense</name>
    <dbReference type="NCBI Taxonomy" id="685454"/>
    <lineage>
        <taxon>Bacteria</taxon>
        <taxon>Bacillati</taxon>
        <taxon>Actinomycetota</taxon>
        <taxon>Actinomycetes</taxon>
        <taxon>Micromonosporales</taxon>
        <taxon>Micromonosporaceae</taxon>
        <taxon>Dactylosporangium</taxon>
    </lineage>
</organism>
<protein>
    <recommendedName>
        <fullName evidence="3">DUF4262 domain-containing protein</fullName>
    </recommendedName>
</protein>
<name>A0A919PVH8_9ACTN</name>
<reference evidence="1" key="1">
    <citation type="submission" date="2021-01" db="EMBL/GenBank/DDBJ databases">
        <title>Whole genome shotgun sequence of Dactylosporangium siamense NBRC 106093.</title>
        <authorList>
            <person name="Komaki H."/>
            <person name="Tamura T."/>
        </authorList>
    </citation>
    <scope>NUCLEOTIDE SEQUENCE</scope>
    <source>
        <strain evidence="1">NBRC 106093</strain>
    </source>
</reference>
<dbReference type="RefSeq" id="WP_203850879.1">
    <property type="nucleotide sequence ID" value="NZ_BAAAVW010000008.1"/>
</dbReference>
<evidence type="ECO:0008006" key="3">
    <source>
        <dbReference type="Google" id="ProtNLM"/>
    </source>
</evidence>
<dbReference type="Pfam" id="PF14081">
    <property type="entry name" value="DUF4262"/>
    <property type="match status" value="1"/>
</dbReference>
<gene>
    <name evidence="1" type="ORF">Dsi01nite_072290</name>
</gene>
<evidence type="ECO:0000313" key="1">
    <source>
        <dbReference type="EMBL" id="GIG49188.1"/>
    </source>
</evidence>
<dbReference type="EMBL" id="BONQ01000112">
    <property type="protein sequence ID" value="GIG49188.1"/>
    <property type="molecule type" value="Genomic_DNA"/>
</dbReference>
<evidence type="ECO:0000313" key="2">
    <source>
        <dbReference type="Proteomes" id="UP000660611"/>
    </source>
</evidence>
<dbReference type="AlphaFoldDB" id="A0A919PVH8"/>
<comment type="caution">
    <text evidence="1">The sequence shown here is derived from an EMBL/GenBank/DDBJ whole genome shotgun (WGS) entry which is preliminary data.</text>
</comment>
<sequence length="286" mass="31311">MDDQPCGCLICTGTLPGRDAKLLSTVAGQGWSALRVPGAVDFAYTVGLWHTFRLPELAMFGLEGDDMQGWLNSCAEHVRANGLPAAEVPFTGVIDGFPTQLRPVDESWRDAFFGTAHRFYRGRPVPFQQLVWPDSAGRWPWDEQATASSRTRQAFTWLPVDRHPAGGWRLLGEFGDDFPLPAEADSWALTTRAVLDGTRAPALVLFDDEVFDVLDDRGHDADDLCVTHLGSLVHRHPSLGGLGDLRDGWAATGTPAGGWHHTELTAEQRDASVAGWERGQETRVIG</sequence>
<dbReference type="Proteomes" id="UP000660611">
    <property type="component" value="Unassembled WGS sequence"/>
</dbReference>
<proteinExistence type="predicted"/>
<keyword evidence="2" id="KW-1185">Reference proteome</keyword>
<accession>A0A919PVH8</accession>